<evidence type="ECO:0000256" key="1">
    <source>
        <dbReference type="SAM" id="MobiDB-lite"/>
    </source>
</evidence>
<name>A0A4P6L7C5_9BURK</name>
<dbReference type="AlphaFoldDB" id="A0A4P6L7C5"/>
<feature type="compositionally biased region" description="Basic and acidic residues" evidence="1">
    <location>
        <begin position="303"/>
        <end position="317"/>
    </location>
</feature>
<evidence type="ECO:0000313" key="2">
    <source>
        <dbReference type="EMBL" id="QBE66878.1"/>
    </source>
</evidence>
<dbReference type="InterPro" id="IPR002763">
    <property type="entry name" value="DUF72"/>
</dbReference>
<organism evidence="2 3">
    <name type="scientific">Pseudoduganella lutea</name>
    <dbReference type="NCBI Taxonomy" id="321985"/>
    <lineage>
        <taxon>Bacteria</taxon>
        <taxon>Pseudomonadati</taxon>
        <taxon>Pseudomonadota</taxon>
        <taxon>Betaproteobacteria</taxon>
        <taxon>Burkholderiales</taxon>
        <taxon>Oxalobacteraceae</taxon>
        <taxon>Telluria group</taxon>
        <taxon>Pseudoduganella</taxon>
    </lineage>
</organism>
<dbReference type="PANTHER" id="PTHR30348">
    <property type="entry name" value="UNCHARACTERIZED PROTEIN YECE"/>
    <property type="match status" value="1"/>
</dbReference>
<dbReference type="InterPro" id="IPR036520">
    <property type="entry name" value="UPF0759_sf"/>
</dbReference>
<protein>
    <submittedName>
        <fullName evidence="2">DUF72 domain-containing protein</fullName>
    </submittedName>
</protein>
<dbReference type="Gene3D" id="3.20.20.410">
    <property type="entry name" value="Protein of unknown function UPF0759"/>
    <property type="match status" value="1"/>
</dbReference>
<dbReference type="KEGG" id="plue:EWM63_31135"/>
<gene>
    <name evidence="2" type="ORF">EWM63_31135</name>
</gene>
<accession>A0A4P6L7C5</accession>
<keyword evidence="3" id="KW-1185">Reference proteome</keyword>
<dbReference type="PANTHER" id="PTHR30348:SF4">
    <property type="entry name" value="DUF72 DOMAIN-CONTAINING PROTEIN"/>
    <property type="match status" value="1"/>
</dbReference>
<reference evidence="2 3" key="1">
    <citation type="submission" date="2019-02" db="EMBL/GenBank/DDBJ databases">
        <title>Draft Genome Sequences of Six Type Strains of the Genus Massilia.</title>
        <authorList>
            <person name="Miess H."/>
            <person name="Frediansyhah A."/>
            <person name="Gross H."/>
        </authorList>
    </citation>
    <scope>NUCLEOTIDE SEQUENCE [LARGE SCALE GENOMIC DNA]</scope>
    <source>
        <strain evidence="2 3">DSM 17473</strain>
    </source>
</reference>
<dbReference type="Pfam" id="PF01904">
    <property type="entry name" value="DUF72"/>
    <property type="match status" value="1"/>
</dbReference>
<dbReference type="EMBL" id="CP035913">
    <property type="protein sequence ID" value="QBE66878.1"/>
    <property type="molecule type" value="Genomic_DNA"/>
</dbReference>
<sequence>MTQPRANLRIGISGWRYEPWRKVFYPHDLAQARELDFASRMLPTIEINGSFYSLQRPKSYQQWYDATPDGFMFANKGNRFITHMRRLRDPVPSLCNVFASGVLALRDKLGPFLWQLPPNFQFDPDVLETFFAALPHDTAAALDMARRHEPRMEGRAFLEIDRKRRLRHALEIRHESFNDPAFIALLRKYKVALVVADTAGKWPDYEDVTADFMYLRLHGEKELYAGGYTDEALDSWARRIRAWSTGGQPDDARLISPVAPPRRASRDIFCYFDNDIKVHAPFDARRLLARLGADEALPPLTDPRVDSRPDLRSDPLSDIHPGAR</sequence>
<dbReference type="Proteomes" id="UP000290637">
    <property type="component" value="Chromosome"/>
</dbReference>
<dbReference type="SUPFAM" id="SSF117396">
    <property type="entry name" value="TM1631-like"/>
    <property type="match status" value="1"/>
</dbReference>
<proteinExistence type="predicted"/>
<dbReference type="RefSeq" id="WP_130189985.1">
    <property type="nucleotide sequence ID" value="NZ_CP035913.1"/>
</dbReference>
<evidence type="ECO:0000313" key="3">
    <source>
        <dbReference type="Proteomes" id="UP000290637"/>
    </source>
</evidence>
<dbReference type="OrthoDB" id="9780310at2"/>
<feature type="region of interest" description="Disordered" evidence="1">
    <location>
        <begin position="298"/>
        <end position="324"/>
    </location>
</feature>